<dbReference type="AlphaFoldDB" id="A0A5N6Q089"/>
<dbReference type="InterPro" id="IPR040387">
    <property type="entry name" value="RIN4/NOI4"/>
</dbReference>
<feature type="compositionally biased region" description="Basic and acidic residues" evidence="1">
    <location>
        <begin position="218"/>
        <end position="237"/>
    </location>
</feature>
<evidence type="ECO:0000259" key="2">
    <source>
        <dbReference type="Pfam" id="PF05627"/>
    </source>
</evidence>
<feature type="compositionally biased region" description="Low complexity" evidence="1">
    <location>
        <begin position="292"/>
        <end position="308"/>
    </location>
</feature>
<accession>A0A5N6Q089</accession>
<dbReference type="EMBL" id="SZYD01000001">
    <property type="protein sequence ID" value="KAD7478034.1"/>
    <property type="molecule type" value="Genomic_DNA"/>
</dbReference>
<dbReference type="Proteomes" id="UP000326396">
    <property type="component" value="Linkage Group LG1"/>
</dbReference>
<keyword evidence="4" id="KW-1185">Reference proteome</keyword>
<feature type="compositionally biased region" description="Basic and acidic residues" evidence="1">
    <location>
        <begin position="195"/>
        <end position="210"/>
    </location>
</feature>
<dbReference type="PANTHER" id="PTHR33159:SF94">
    <property type="entry name" value="RIN4, PATHOGENIC TYPE III EFFECTOR AVIRULENCE FACTOR AVR CLEAVAGE SITE-RELATED"/>
    <property type="match status" value="1"/>
</dbReference>
<comment type="caution">
    <text evidence="3">The sequence shown here is derived from an EMBL/GenBank/DDBJ whole genome shotgun (WGS) entry which is preliminary data.</text>
</comment>
<feature type="region of interest" description="Disordered" evidence="1">
    <location>
        <begin position="162"/>
        <end position="388"/>
    </location>
</feature>
<feature type="compositionally biased region" description="Polar residues" evidence="1">
    <location>
        <begin position="368"/>
        <end position="378"/>
    </location>
</feature>
<dbReference type="Pfam" id="PF05627">
    <property type="entry name" value="AvrRpt-cleavage"/>
    <property type="match status" value="2"/>
</dbReference>
<organism evidence="3 4">
    <name type="scientific">Mikania micrantha</name>
    <name type="common">bitter vine</name>
    <dbReference type="NCBI Taxonomy" id="192012"/>
    <lineage>
        <taxon>Eukaryota</taxon>
        <taxon>Viridiplantae</taxon>
        <taxon>Streptophyta</taxon>
        <taxon>Embryophyta</taxon>
        <taxon>Tracheophyta</taxon>
        <taxon>Spermatophyta</taxon>
        <taxon>Magnoliopsida</taxon>
        <taxon>eudicotyledons</taxon>
        <taxon>Gunneridae</taxon>
        <taxon>Pentapetalae</taxon>
        <taxon>asterids</taxon>
        <taxon>campanulids</taxon>
        <taxon>Asterales</taxon>
        <taxon>Asteraceae</taxon>
        <taxon>Asteroideae</taxon>
        <taxon>Heliantheae alliance</taxon>
        <taxon>Eupatorieae</taxon>
        <taxon>Mikania</taxon>
    </lineage>
</organism>
<evidence type="ECO:0000313" key="3">
    <source>
        <dbReference type="EMBL" id="KAD7478034.1"/>
    </source>
</evidence>
<feature type="domain" description="RIN4 pathogenic type III effector avirulence factor Avr cleavage site" evidence="2">
    <location>
        <begin position="327"/>
        <end position="359"/>
    </location>
</feature>
<feature type="region of interest" description="Disordered" evidence="1">
    <location>
        <begin position="42"/>
        <end position="122"/>
    </location>
</feature>
<feature type="compositionally biased region" description="Polar residues" evidence="1">
    <location>
        <begin position="168"/>
        <end position="182"/>
    </location>
</feature>
<gene>
    <name evidence="3" type="ORF">E3N88_01170</name>
</gene>
<feature type="domain" description="RIN4 pathogenic type III effector avirulence factor Avr cleavage site" evidence="2">
    <location>
        <begin position="138"/>
        <end position="165"/>
    </location>
</feature>
<evidence type="ECO:0000256" key="1">
    <source>
        <dbReference type="SAM" id="MobiDB-lite"/>
    </source>
</evidence>
<evidence type="ECO:0000313" key="4">
    <source>
        <dbReference type="Proteomes" id="UP000326396"/>
    </source>
</evidence>
<dbReference type="OrthoDB" id="850982at2759"/>
<feature type="compositionally biased region" description="Pro residues" evidence="1">
    <location>
        <begin position="61"/>
        <end position="77"/>
    </location>
</feature>
<proteinExistence type="predicted"/>
<sequence>MKVMAAEWRLGVWRANEVVKGGDLLRSADHLLLTIGPHLLPSPPPRFTTTGGQLPAASPSIGPPPAASPSIGPPPPADNCSPLIGPHLLPSPPPRFTTTSGQPPAASPSIGPHLLPSPPPRLTSITVTAPLVRSQVPKVPKFGDWENQNDVPYTVYFEKAKKGRKSKMNPQISDPSSNSEPSVQGPEEAQIRYGESTKSEPDKSKVHDSSGTKYETGVSREEVDLTKSEPDKPKVKDSSGTNYETRVSREEVDLRKSSDSSSQPRRNSRQSGGSVQSFDNSPVHPRHHARAGNRGSVSSESSYGAGSSTPGRTRLGQVTRGDENADDGPAIPKFGGWDDNDPTSGEGYTEVFNKARQDRHAGGGRSPIITSDNANFYGQRNEKSKVRI</sequence>
<dbReference type="InterPro" id="IPR008700">
    <property type="entry name" value="TypeIII_avirulence_cleave"/>
</dbReference>
<feature type="compositionally biased region" description="Low complexity" evidence="1">
    <location>
        <begin position="259"/>
        <end position="274"/>
    </location>
</feature>
<name>A0A5N6Q089_9ASTR</name>
<reference evidence="3 4" key="1">
    <citation type="submission" date="2019-05" db="EMBL/GenBank/DDBJ databases">
        <title>Mikania micrantha, genome provides insights into the molecular mechanism of rapid growth.</title>
        <authorList>
            <person name="Liu B."/>
        </authorList>
    </citation>
    <scope>NUCLEOTIDE SEQUENCE [LARGE SCALE GENOMIC DNA]</scope>
    <source>
        <strain evidence="3">NLD-2019</strain>
        <tissue evidence="3">Leaf</tissue>
    </source>
</reference>
<dbReference type="PANTHER" id="PTHR33159">
    <property type="entry name" value="RPM1-INTERACTING PROTEIN 4 (RIN4) FAMILY PROTEIN"/>
    <property type="match status" value="1"/>
</dbReference>
<protein>
    <recommendedName>
        <fullName evidence="2">RIN4 pathogenic type III effector avirulence factor Avr cleavage site domain-containing protein</fullName>
    </recommendedName>
</protein>
<feature type="compositionally biased region" description="Basic and acidic residues" evidence="1">
    <location>
        <begin position="246"/>
        <end position="258"/>
    </location>
</feature>